<dbReference type="Pfam" id="PF14169">
    <property type="entry name" value="YdjO"/>
    <property type="match status" value="1"/>
</dbReference>
<comment type="caution">
    <text evidence="1">The sequence shown here is derived from an EMBL/GenBank/DDBJ whole genome shotgun (WGS) entry which is preliminary data.</text>
</comment>
<dbReference type="Proteomes" id="UP001589818">
    <property type="component" value="Unassembled WGS sequence"/>
</dbReference>
<evidence type="ECO:0000313" key="2">
    <source>
        <dbReference type="Proteomes" id="UP001589818"/>
    </source>
</evidence>
<dbReference type="EMBL" id="JBHLVF010000041">
    <property type="protein sequence ID" value="MFC0394826.1"/>
    <property type="molecule type" value="Genomic_DNA"/>
</dbReference>
<gene>
    <name evidence="1" type="ORF">ACFFJ8_26115</name>
</gene>
<organism evidence="1 2">
    <name type="scientific">Paenibacillus mendelii</name>
    <dbReference type="NCBI Taxonomy" id="206163"/>
    <lineage>
        <taxon>Bacteria</taxon>
        <taxon>Bacillati</taxon>
        <taxon>Bacillota</taxon>
        <taxon>Bacilli</taxon>
        <taxon>Bacillales</taxon>
        <taxon>Paenibacillaceae</taxon>
        <taxon>Paenibacillus</taxon>
    </lineage>
</organism>
<proteinExistence type="predicted"/>
<dbReference type="InterPro" id="IPR025916">
    <property type="entry name" value="YdjO"/>
</dbReference>
<name>A0ABV6JG94_9BACL</name>
<evidence type="ECO:0000313" key="1">
    <source>
        <dbReference type="EMBL" id="MFC0394826.1"/>
    </source>
</evidence>
<dbReference type="RefSeq" id="WP_204815991.1">
    <property type="nucleotide sequence ID" value="NZ_JANHOF010000001.1"/>
</dbReference>
<keyword evidence="2" id="KW-1185">Reference proteome</keyword>
<accession>A0ABV6JG94</accession>
<reference evidence="1 2" key="1">
    <citation type="submission" date="2024-09" db="EMBL/GenBank/DDBJ databases">
        <authorList>
            <person name="Sun Q."/>
            <person name="Mori K."/>
        </authorList>
    </citation>
    <scope>NUCLEOTIDE SEQUENCE [LARGE SCALE GENOMIC DNA]</scope>
    <source>
        <strain evidence="1 2">CCM 4839</strain>
    </source>
</reference>
<protein>
    <submittedName>
        <fullName evidence="1">Cold-inducible protein YdjO-related protein</fullName>
    </submittedName>
</protein>
<sequence>MLYSITVESFFLRREYVFEFVTVTENEYFHSEVSYVTEEENKPKLLPTKIYKCKDAECKAWVREEFAETTPACPICKGPMHRSMRHLPALQKKIKRQPAKKSLF</sequence>